<feature type="region of interest" description="Disordered" evidence="1">
    <location>
        <begin position="1"/>
        <end position="25"/>
    </location>
</feature>
<organism evidence="2 3">
    <name type="scientific">Caldibacillus thermoamylovorans</name>
    <dbReference type="NCBI Taxonomy" id="35841"/>
    <lineage>
        <taxon>Bacteria</taxon>
        <taxon>Bacillati</taxon>
        <taxon>Bacillota</taxon>
        <taxon>Bacilli</taxon>
        <taxon>Bacillales</taxon>
        <taxon>Bacillaceae</taxon>
        <taxon>Caldibacillus</taxon>
    </lineage>
</organism>
<dbReference type="AlphaFoldDB" id="A0A090ISB7"/>
<keyword evidence="3" id="KW-1185">Reference proteome</keyword>
<name>A0A090ISB7_9BACI</name>
<dbReference type="Proteomes" id="UP000040576">
    <property type="component" value="Unassembled WGS sequence"/>
</dbReference>
<evidence type="ECO:0000313" key="3">
    <source>
        <dbReference type="Proteomes" id="UP000040576"/>
    </source>
</evidence>
<proteinExistence type="predicted"/>
<evidence type="ECO:0000256" key="1">
    <source>
        <dbReference type="SAM" id="MobiDB-lite"/>
    </source>
</evidence>
<evidence type="ECO:0000313" key="2">
    <source>
        <dbReference type="EMBL" id="CEE00577.1"/>
    </source>
</evidence>
<accession>A0A090ISB7</accession>
<dbReference type="EMBL" id="CCRF01000026">
    <property type="protein sequence ID" value="CEE00577.1"/>
    <property type="molecule type" value="Genomic_DNA"/>
</dbReference>
<sequence length="37" mass="4307">MIIFDVDGPKDSQAELTDPEFTTNSQETKRQIDFFEI</sequence>
<protein>
    <submittedName>
        <fullName evidence="2">Uncharacterized protein</fullName>
    </submittedName>
</protein>
<reference evidence="2 3" key="1">
    <citation type="submission" date="2014-07" db="EMBL/GenBank/DDBJ databases">
        <authorList>
            <person name="Wibberg Daniel"/>
        </authorList>
    </citation>
    <scope>NUCLEOTIDE SEQUENCE [LARGE SCALE GENOMIC DNA]</scope>
</reference>
<gene>
    <name evidence="2" type="ORF">BT1A1_0725</name>
</gene>